<evidence type="ECO:0000259" key="2">
    <source>
        <dbReference type="Pfam" id="PF20695"/>
    </source>
</evidence>
<name>A0A1W6ZM14_9HYPH</name>
<dbReference type="Gene3D" id="3.40.1670.10">
    <property type="entry name" value="UbiD C-terminal domain-like"/>
    <property type="match status" value="1"/>
</dbReference>
<dbReference type="STRING" id="1235591.CAK95_04460"/>
<organism evidence="4 5">
    <name type="scientific">Pseudorhodoplanes sinuspersici</name>
    <dbReference type="NCBI Taxonomy" id="1235591"/>
    <lineage>
        <taxon>Bacteria</taxon>
        <taxon>Pseudomonadati</taxon>
        <taxon>Pseudomonadota</taxon>
        <taxon>Alphaproteobacteria</taxon>
        <taxon>Hyphomicrobiales</taxon>
        <taxon>Pseudorhodoplanes</taxon>
    </lineage>
</organism>
<dbReference type="InterPro" id="IPR002830">
    <property type="entry name" value="UbiD"/>
</dbReference>
<dbReference type="GO" id="GO:0016831">
    <property type="term" value="F:carboxy-lyase activity"/>
    <property type="evidence" value="ECO:0007669"/>
    <property type="project" value="InterPro"/>
</dbReference>
<dbReference type="GO" id="GO:0033494">
    <property type="term" value="P:ferulate metabolic process"/>
    <property type="evidence" value="ECO:0007669"/>
    <property type="project" value="TreeGrafter"/>
</dbReference>
<dbReference type="Pfam" id="PF20695">
    <property type="entry name" value="UbiD_N"/>
    <property type="match status" value="1"/>
</dbReference>
<reference evidence="4 5" key="1">
    <citation type="submission" date="2017-05" db="EMBL/GenBank/DDBJ databases">
        <title>Full genome sequence of Pseudorhodoplanes sinuspersici.</title>
        <authorList>
            <person name="Dastgheib S.M.M."/>
            <person name="Shavandi M."/>
            <person name="Tirandaz H."/>
        </authorList>
    </citation>
    <scope>NUCLEOTIDE SEQUENCE [LARGE SCALE GENOMIC DNA]</scope>
    <source>
        <strain evidence="4 5">RIPI110</strain>
    </source>
</reference>
<dbReference type="AlphaFoldDB" id="A0A1W6ZM14"/>
<dbReference type="GO" id="GO:0046281">
    <property type="term" value="P:cinnamic acid catabolic process"/>
    <property type="evidence" value="ECO:0007669"/>
    <property type="project" value="TreeGrafter"/>
</dbReference>
<dbReference type="SUPFAM" id="SSF143968">
    <property type="entry name" value="UbiD C-terminal domain-like"/>
    <property type="match status" value="1"/>
</dbReference>
<dbReference type="Pfam" id="PF20696">
    <property type="entry name" value="UbiD_C"/>
    <property type="match status" value="1"/>
</dbReference>
<dbReference type="GO" id="GO:0005737">
    <property type="term" value="C:cytoplasm"/>
    <property type="evidence" value="ECO:0007669"/>
    <property type="project" value="TreeGrafter"/>
</dbReference>
<dbReference type="SUPFAM" id="SSF50475">
    <property type="entry name" value="FMN-binding split barrel"/>
    <property type="match status" value="1"/>
</dbReference>
<dbReference type="InterPro" id="IPR048304">
    <property type="entry name" value="UbiD_Rift_dom"/>
</dbReference>
<feature type="domain" description="3-octaprenyl-4-hydroxybenzoate carboxy-lyase-like Rift-related" evidence="1">
    <location>
        <begin position="127"/>
        <end position="325"/>
    </location>
</feature>
<dbReference type="Pfam" id="PF01977">
    <property type="entry name" value="UbiD"/>
    <property type="match status" value="1"/>
</dbReference>
<dbReference type="Proteomes" id="UP000194137">
    <property type="component" value="Chromosome"/>
</dbReference>
<dbReference type="InterPro" id="IPR049383">
    <property type="entry name" value="UbiD-like_N"/>
</dbReference>
<protein>
    <submittedName>
        <fullName evidence="4">Uncharacterized protein</fullName>
    </submittedName>
</protein>
<dbReference type="KEGG" id="psin:CAK95_04460"/>
<dbReference type="EMBL" id="CP021112">
    <property type="protein sequence ID" value="ARP98426.1"/>
    <property type="molecule type" value="Genomic_DNA"/>
</dbReference>
<evidence type="ECO:0000313" key="5">
    <source>
        <dbReference type="Proteomes" id="UP000194137"/>
    </source>
</evidence>
<evidence type="ECO:0000313" key="4">
    <source>
        <dbReference type="EMBL" id="ARP98426.1"/>
    </source>
</evidence>
<gene>
    <name evidence="4" type="ORF">CAK95_04460</name>
</gene>
<keyword evidence="5" id="KW-1185">Reference proteome</keyword>
<dbReference type="InterPro" id="IPR049381">
    <property type="entry name" value="UbiD-like_C"/>
</dbReference>
<feature type="domain" description="3-octaprenyl-4-hydroxybenzoate carboxy-lyase-like N-terminal" evidence="2">
    <location>
        <begin position="30"/>
        <end position="112"/>
    </location>
</feature>
<accession>A0A1W6ZM14</accession>
<dbReference type="RefSeq" id="WP_086086844.1">
    <property type="nucleotide sequence ID" value="NZ_CP021112.1"/>
</dbReference>
<feature type="domain" description="3-octaprenyl-4-hydroxybenzoate carboxy-lyase-like C-terminal" evidence="3">
    <location>
        <begin position="338"/>
        <end position="465"/>
    </location>
</feature>
<evidence type="ECO:0000259" key="3">
    <source>
        <dbReference type="Pfam" id="PF20696"/>
    </source>
</evidence>
<dbReference type="PANTHER" id="PTHR30108:SF17">
    <property type="entry name" value="FERULIC ACID DECARBOXYLASE 1"/>
    <property type="match status" value="1"/>
</dbReference>
<sequence length="515" mass="56368">MEAEAAGGSKPASPRRRDTVLGWQDLRAWLAQVEQHGELQRIAAPVDPNEELGAITLLATRQDKSPALMFENMTGDTTGSRILTNMLGASKERFALAVGFDPSLSTTEMIQATRAIMNEPIKPVMIAKDKAPVNEVVLTGNDIDLTTFPVPRFWPGDGGQFIGTGNITFTKSPDTGRINVGCYRQMLQGPDKIGLYCSPGKHGLLDREAWWAQGKPCEVVAAYGIDPVLFMLAAQSFGADQSELDVAGGIMGRPIELTKSEFVDLPIPAHAEFVIEGVLHQGNVMPEGPLGEFTGYYGRERSPQPVMEIKAIHHRKSPIFTHALMARYPSCEIGAYYAIMRSARILDDLERIGVPGVVLAWSHPAAASGWGMVVVSVQQKYAGHSAQVLALAAQCPAAAYYTKWVIVVDEDVDPTDLNDVLWALSTRCHPSEDIDILRNTWSTGLDPSRFPPEARPYGSKVLINACKPHQHLKQFPQSTAIRQSVHDRVRARWEELGFSGPAPKMTAFHPETPSE</sequence>
<dbReference type="PANTHER" id="PTHR30108">
    <property type="entry name" value="3-OCTAPRENYL-4-HYDROXYBENZOATE CARBOXY-LYASE-RELATED"/>
    <property type="match status" value="1"/>
</dbReference>
<dbReference type="NCBIfam" id="TIGR00148">
    <property type="entry name" value="UbiD family decarboxylase"/>
    <property type="match status" value="1"/>
</dbReference>
<evidence type="ECO:0000259" key="1">
    <source>
        <dbReference type="Pfam" id="PF01977"/>
    </source>
</evidence>
<proteinExistence type="predicted"/>
<dbReference type="OrthoDB" id="9809841at2"/>